<dbReference type="InterPro" id="IPR029063">
    <property type="entry name" value="SAM-dependent_MTases_sf"/>
</dbReference>
<dbReference type="InterPro" id="IPR052514">
    <property type="entry name" value="SAM-dependent_MTase"/>
</dbReference>
<name>A0A7J6MHN8_PERCH</name>
<comment type="caution">
    <text evidence="2">The sequence shown here is derived from an EMBL/GenBank/DDBJ whole genome shotgun (WGS) entry which is preliminary data.</text>
</comment>
<protein>
    <recommendedName>
        <fullName evidence="1">Methyltransferase FkbM domain-containing protein</fullName>
    </recommendedName>
</protein>
<dbReference type="AlphaFoldDB" id="A0A7J6MHN8"/>
<organism evidence="2 3">
    <name type="scientific">Perkinsus chesapeaki</name>
    <name type="common">Clam parasite</name>
    <name type="synonym">Perkinsus andrewsi</name>
    <dbReference type="NCBI Taxonomy" id="330153"/>
    <lineage>
        <taxon>Eukaryota</taxon>
        <taxon>Sar</taxon>
        <taxon>Alveolata</taxon>
        <taxon>Perkinsozoa</taxon>
        <taxon>Perkinsea</taxon>
        <taxon>Perkinsida</taxon>
        <taxon>Perkinsidae</taxon>
        <taxon>Perkinsus</taxon>
    </lineage>
</organism>
<evidence type="ECO:0000259" key="1">
    <source>
        <dbReference type="Pfam" id="PF05050"/>
    </source>
</evidence>
<dbReference type="InterPro" id="IPR006342">
    <property type="entry name" value="FkbM_mtfrase"/>
</dbReference>
<dbReference type="PANTHER" id="PTHR34203">
    <property type="entry name" value="METHYLTRANSFERASE, FKBM FAMILY PROTEIN"/>
    <property type="match status" value="1"/>
</dbReference>
<gene>
    <name evidence="2" type="ORF">FOL47_001718</name>
</gene>
<dbReference type="SUPFAM" id="SSF53335">
    <property type="entry name" value="S-adenosyl-L-methionine-dependent methyltransferases"/>
    <property type="match status" value="1"/>
</dbReference>
<proteinExistence type="predicted"/>
<keyword evidence="3" id="KW-1185">Reference proteome</keyword>
<accession>A0A7J6MHN8</accession>
<dbReference type="Pfam" id="PF05050">
    <property type="entry name" value="Methyltransf_21"/>
    <property type="match status" value="1"/>
</dbReference>
<dbReference type="Gene3D" id="3.40.50.150">
    <property type="entry name" value="Vaccinia Virus protein VP39"/>
    <property type="match status" value="1"/>
</dbReference>
<dbReference type="OrthoDB" id="2128152at2759"/>
<reference evidence="2 3" key="1">
    <citation type="submission" date="2020-04" db="EMBL/GenBank/DDBJ databases">
        <title>Perkinsus chesapeaki whole genome sequence.</title>
        <authorList>
            <person name="Bogema D.R."/>
        </authorList>
    </citation>
    <scope>NUCLEOTIDE SEQUENCE [LARGE SCALE GENOMIC DNA]</scope>
    <source>
        <strain evidence="2">ATCC PRA-425</strain>
    </source>
</reference>
<evidence type="ECO:0000313" key="3">
    <source>
        <dbReference type="Proteomes" id="UP000591131"/>
    </source>
</evidence>
<dbReference type="EMBL" id="JAAPAO010000142">
    <property type="protein sequence ID" value="KAF4671053.1"/>
    <property type="molecule type" value="Genomic_DNA"/>
</dbReference>
<dbReference type="PANTHER" id="PTHR34203:SF15">
    <property type="entry name" value="SLL1173 PROTEIN"/>
    <property type="match status" value="1"/>
</dbReference>
<sequence length="386" mass="42693">MLRSFIIPTLGSRALDTSALEGRLSALEAAADANFQSLGDSINALSMRIEELAQQWALEFEQYKAYHESMQSILANLTYLADDLRRDKYNFPRVVDRLLESIDSKCPAQSYAAPVKSSLLGVERSWQLCVKSENDRVDNMVKWEASAPDCERLFFGMTSLDNTSTTVLDIGANIGLCSSLYAAYGFTVTSVEPNGRNADLLEASVSLNDFVSHVEVLRAAVSSRLGEATLFEPDGNTGGTRVIEVTSNTSSMTGRLLTARTVTLADILSKQLHENIFMKLDCEGCEYEVLASIEGILASGKVPRIMLEFAPSLLIQHSPLEAPMMLLELMHRTGFTLFKLPFARERAEVQPSVFDRNDFGKVIAMATKLSMIDILVVHEDHRSAFR</sequence>
<feature type="domain" description="Methyltransferase FkbM" evidence="1">
    <location>
        <begin position="169"/>
        <end position="295"/>
    </location>
</feature>
<dbReference type="Proteomes" id="UP000591131">
    <property type="component" value="Unassembled WGS sequence"/>
</dbReference>
<evidence type="ECO:0000313" key="2">
    <source>
        <dbReference type="EMBL" id="KAF4671053.1"/>
    </source>
</evidence>
<dbReference type="NCBIfam" id="TIGR01444">
    <property type="entry name" value="fkbM_fam"/>
    <property type="match status" value="1"/>
</dbReference>